<dbReference type="EMBL" id="WWCW01000002">
    <property type="protein sequence ID" value="MYM85876.1"/>
    <property type="molecule type" value="Genomic_DNA"/>
</dbReference>
<sequence length="166" mass="18618">MYSTAAIGGQLVPESESAKRSQELGLVCQFAAFMAHAQTPLGDLMPLLLNARRLQQLKVYLNGYGECVGYVIWALLTPDVEEEFIEHAPRPLHDWEFNDGTSAWILDMAVAQGSLPYVLEDLRDVVFSDHEELTYFRVKGGRTVCKRVSRMDRTTFMSSGRRGATS</sequence>
<evidence type="ECO:0000256" key="2">
    <source>
        <dbReference type="RuleBase" id="RU368102"/>
    </source>
</evidence>
<comment type="function">
    <text evidence="2">Involved in fatty acylation of protoxin at internal lysine residues, thereby converting it to the active toxin.</text>
</comment>
<name>A0A845FZ40_9BURK</name>
<comment type="caution">
    <text evidence="3">The sequence shown here is derived from an EMBL/GenBank/DDBJ whole genome shotgun (WGS) entry which is preliminary data.</text>
</comment>
<evidence type="ECO:0000313" key="4">
    <source>
        <dbReference type="Proteomes" id="UP000470302"/>
    </source>
</evidence>
<gene>
    <name evidence="3" type="ORF">GTP91_01640</name>
</gene>
<protein>
    <recommendedName>
        <fullName evidence="2">RTX toxin-activating lysine-acyltransferase</fullName>
        <ecNumber evidence="2">2.3.1.-</ecNumber>
    </recommendedName>
</protein>
<dbReference type="GO" id="GO:0031640">
    <property type="term" value="P:killing of cells of another organism"/>
    <property type="evidence" value="ECO:0007669"/>
    <property type="project" value="UniProtKB-KW"/>
</dbReference>
<keyword evidence="2" id="KW-0963">Cytoplasm</keyword>
<dbReference type="RefSeq" id="WP_161095189.1">
    <property type="nucleotide sequence ID" value="NZ_WWCW01000002.1"/>
</dbReference>
<dbReference type="Proteomes" id="UP000470302">
    <property type="component" value="Unassembled WGS sequence"/>
</dbReference>
<keyword evidence="2 3" id="KW-0012">Acyltransferase</keyword>
<dbReference type="GO" id="GO:0005737">
    <property type="term" value="C:cytoplasm"/>
    <property type="evidence" value="ECO:0007669"/>
    <property type="project" value="UniProtKB-SubCell"/>
</dbReference>
<keyword evidence="2 3" id="KW-0808">Transferase</keyword>
<accession>A0A845FZ40</accession>
<dbReference type="EC" id="2.3.1.-" evidence="2"/>
<comment type="subcellular location">
    <subcellularLocation>
        <location evidence="2">Cytoplasm</location>
    </subcellularLocation>
</comment>
<comment type="similarity">
    <text evidence="1 2">Belongs to the RTX toxin acyltransferase family.</text>
</comment>
<keyword evidence="2" id="KW-0204">Cytolysis</keyword>
<reference evidence="3 4" key="1">
    <citation type="submission" date="2020-01" db="EMBL/GenBank/DDBJ databases">
        <title>Novel species isolated from a subtropical stream in China.</title>
        <authorList>
            <person name="Lu H."/>
        </authorList>
    </citation>
    <scope>NUCLEOTIDE SEQUENCE [LARGE SCALE GENOMIC DNA]</scope>
    <source>
        <strain evidence="3 4">FT82W</strain>
    </source>
</reference>
<evidence type="ECO:0000256" key="1">
    <source>
        <dbReference type="ARBA" id="ARBA00005686"/>
    </source>
</evidence>
<dbReference type="Pfam" id="PF02794">
    <property type="entry name" value="HlyC"/>
    <property type="match status" value="1"/>
</dbReference>
<organism evidence="3 4">
    <name type="scientific">Duganella vulcania</name>
    <dbReference type="NCBI Taxonomy" id="2692166"/>
    <lineage>
        <taxon>Bacteria</taxon>
        <taxon>Pseudomonadati</taxon>
        <taxon>Pseudomonadota</taxon>
        <taxon>Betaproteobacteria</taxon>
        <taxon>Burkholderiales</taxon>
        <taxon>Oxalobacteraceae</taxon>
        <taxon>Telluria group</taxon>
        <taxon>Duganella</taxon>
    </lineage>
</organism>
<evidence type="ECO:0000313" key="3">
    <source>
        <dbReference type="EMBL" id="MYM85876.1"/>
    </source>
</evidence>
<dbReference type="AlphaFoldDB" id="A0A845FZ40"/>
<proteinExistence type="inferred from homology"/>
<dbReference type="InterPro" id="IPR003996">
    <property type="entry name" value="RTX_toxin-activating_protC_bac"/>
</dbReference>
<dbReference type="GO" id="GO:0016746">
    <property type="term" value="F:acyltransferase activity"/>
    <property type="evidence" value="ECO:0007669"/>
    <property type="project" value="UniProtKB-UniRule"/>
</dbReference>
<dbReference type="GO" id="GO:0009404">
    <property type="term" value="P:toxin metabolic process"/>
    <property type="evidence" value="ECO:0007669"/>
    <property type="project" value="UniProtKB-UniRule"/>
</dbReference>